<dbReference type="InterPro" id="IPR002060">
    <property type="entry name" value="Squ/phyt_synthse"/>
</dbReference>
<organism evidence="3 4">
    <name type="scientific">Vallicoccus soli</name>
    <dbReference type="NCBI Taxonomy" id="2339232"/>
    <lineage>
        <taxon>Bacteria</taxon>
        <taxon>Bacillati</taxon>
        <taxon>Actinomycetota</taxon>
        <taxon>Actinomycetes</taxon>
        <taxon>Motilibacterales</taxon>
        <taxon>Vallicoccaceae</taxon>
        <taxon>Vallicoccus</taxon>
    </lineage>
</organism>
<dbReference type="Proteomes" id="UP000265614">
    <property type="component" value="Unassembled WGS sequence"/>
</dbReference>
<comment type="caution">
    <text evidence="3">The sequence shown here is derived from an EMBL/GenBank/DDBJ whole genome shotgun (WGS) entry which is preliminary data.</text>
</comment>
<evidence type="ECO:0000313" key="4">
    <source>
        <dbReference type="Proteomes" id="UP000265614"/>
    </source>
</evidence>
<name>A0A3A3Z297_9ACTN</name>
<evidence type="ECO:0000256" key="2">
    <source>
        <dbReference type="ARBA" id="ARBA00022679"/>
    </source>
</evidence>
<keyword evidence="2" id="KW-0808">Transferase</keyword>
<reference evidence="3 4" key="1">
    <citation type="submission" date="2018-09" db="EMBL/GenBank/DDBJ databases">
        <title>YIM 75000 draft genome.</title>
        <authorList>
            <person name="Tang S."/>
            <person name="Feng Y."/>
        </authorList>
    </citation>
    <scope>NUCLEOTIDE SEQUENCE [LARGE SCALE GENOMIC DNA]</scope>
    <source>
        <strain evidence="3 4">YIM 75000</strain>
    </source>
</reference>
<evidence type="ECO:0000313" key="3">
    <source>
        <dbReference type="EMBL" id="RJK96854.1"/>
    </source>
</evidence>
<dbReference type="SFLD" id="SFLDS00005">
    <property type="entry name" value="Isoprenoid_Synthase_Type_I"/>
    <property type="match status" value="1"/>
</dbReference>
<dbReference type="GO" id="GO:0016117">
    <property type="term" value="P:carotenoid biosynthetic process"/>
    <property type="evidence" value="ECO:0007669"/>
    <property type="project" value="UniProtKB-ARBA"/>
</dbReference>
<accession>A0A3A3Z297</accession>
<dbReference type="Pfam" id="PF00494">
    <property type="entry name" value="SQS_PSY"/>
    <property type="match status" value="1"/>
</dbReference>
<proteinExistence type="predicted"/>
<gene>
    <name evidence="3" type="ORF">D5H78_06215</name>
</gene>
<dbReference type="GO" id="GO:0051996">
    <property type="term" value="F:squalene synthase [NAD(P)H] activity"/>
    <property type="evidence" value="ECO:0007669"/>
    <property type="project" value="InterPro"/>
</dbReference>
<sequence length="315" mass="36132">MSSRELDAAGIVDPRLRASYERCRALNAEHGKTYYLATLLLAPEKRPYVHALYGFARYADEFVDSFEHPDPDALLRWSDAFLRDWETGRSEDPVYSAAIDTARRWGIPKEHFEAFLGSMAMDITVTEYPTYEDLEKYMYGSAAVIGLQMVPVLEPLAGYEAEAEHCARRLGEAFQLSNFIRDVGEDLQRGRVYLPMEDLHAFGVTRVDLELGIVTRRVRELLAFEVERTRALYRDAEPGIALLHPTSRDCIRTAFELYGGILRAVEDADYDVLTRRVRVPLPRRLRVAGPRLLHAQRVRRTERRWHRLDADAASS</sequence>
<dbReference type="InterPro" id="IPR033904">
    <property type="entry name" value="Trans_IPPS_HH"/>
</dbReference>
<dbReference type="Gene3D" id="1.10.600.10">
    <property type="entry name" value="Farnesyl Diphosphate Synthase"/>
    <property type="match status" value="1"/>
</dbReference>
<dbReference type="CDD" id="cd00683">
    <property type="entry name" value="Trans_IPPS_HH"/>
    <property type="match status" value="1"/>
</dbReference>
<keyword evidence="4" id="KW-1185">Reference proteome</keyword>
<dbReference type="SFLD" id="SFLDG01018">
    <property type="entry name" value="Squalene/Phytoene_Synthase_Lik"/>
    <property type="match status" value="1"/>
</dbReference>
<dbReference type="InterPro" id="IPR019845">
    <property type="entry name" value="Squalene/phytoene_synthase_CS"/>
</dbReference>
<dbReference type="InterPro" id="IPR044843">
    <property type="entry name" value="Trans_IPPS_bact-type"/>
</dbReference>
<dbReference type="PROSITE" id="PS01045">
    <property type="entry name" value="SQUALEN_PHYTOEN_SYN_2"/>
    <property type="match status" value="1"/>
</dbReference>
<dbReference type="AlphaFoldDB" id="A0A3A3Z297"/>
<dbReference type="GO" id="GO:0004311">
    <property type="term" value="F:geranylgeranyl diphosphate synthase activity"/>
    <property type="evidence" value="ECO:0007669"/>
    <property type="project" value="InterPro"/>
</dbReference>
<protein>
    <submittedName>
        <fullName evidence="3">Phytoene/squalene synthase family protein</fullName>
    </submittedName>
</protein>
<dbReference type="PANTHER" id="PTHR31480">
    <property type="entry name" value="BIFUNCTIONAL LYCOPENE CYCLASE/PHYTOENE SYNTHASE"/>
    <property type="match status" value="1"/>
</dbReference>
<dbReference type="PROSITE" id="PS01044">
    <property type="entry name" value="SQUALEN_PHYTOEN_SYN_1"/>
    <property type="match status" value="1"/>
</dbReference>
<comment type="pathway">
    <text evidence="1">Carotenoid biosynthesis; phytoene biosynthesis.</text>
</comment>
<dbReference type="SFLD" id="SFLDG01212">
    <property type="entry name" value="Phytoene_synthase_like"/>
    <property type="match status" value="1"/>
</dbReference>
<dbReference type="InterPro" id="IPR008949">
    <property type="entry name" value="Isoprenoid_synthase_dom_sf"/>
</dbReference>
<dbReference type="EMBL" id="QZEZ01000002">
    <property type="protein sequence ID" value="RJK96854.1"/>
    <property type="molecule type" value="Genomic_DNA"/>
</dbReference>
<evidence type="ECO:0000256" key="1">
    <source>
        <dbReference type="ARBA" id="ARBA00004684"/>
    </source>
</evidence>
<dbReference type="UniPathway" id="UPA00799"/>
<dbReference type="SUPFAM" id="SSF48576">
    <property type="entry name" value="Terpenoid synthases"/>
    <property type="match status" value="1"/>
</dbReference>
<dbReference type="RefSeq" id="WP_119949570.1">
    <property type="nucleotide sequence ID" value="NZ_QZEZ01000002.1"/>
</dbReference>
<dbReference type="OrthoDB" id="9807580at2"/>